<dbReference type="GO" id="GO:0008126">
    <property type="term" value="F:acetylesterase activity"/>
    <property type="evidence" value="ECO:0007669"/>
    <property type="project" value="TreeGrafter"/>
</dbReference>
<accession>A0A6U3NVX3</accession>
<evidence type="ECO:0000256" key="2">
    <source>
        <dbReference type="SAM" id="Phobius"/>
    </source>
</evidence>
<evidence type="ECO:0008006" key="4">
    <source>
        <dbReference type="Google" id="ProtNLM"/>
    </source>
</evidence>
<dbReference type="Gene3D" id="3.40.50.1820">
    <property type="entry name" value="alpha/beta hydrolase"/>
    <property type="match status" value="1"/>
</dbReference>
<keyword evidence="2" id="KW-1133">Transmembrane helix</keyword>
<dbReference type="GO" id="GO:0046464">
    <property type="term" value="P:acylglycerol catabolic process"/>
    <property type="evidence" value="ECO:0007669"/>
    <property type="project" value="TreeGrafter"/>
</dbReference>
<name>A0A6U3NVX3_9STRA</name>
<protein>
    <recommendedName>
        <fullName evidence="4">Serine aminopeptidase S33 domain-containing protein</fullName>
    </recommendedName>
</protein>
<organism evidence="3">
    <name type="scientific">Ditylum brightwellii</name>
    <dbReference type="NCBI Taxonomy" id="49249"/>
    <lineage>
        <taxon>Eukaryota</taxon>
        <taxon>Sar</taxon>
        <taxon>Stramenopiles</taxon>
        <taxon>Ochrophyta</taxon>
        <taxon>Bacillariophyta</taxon>
        <taxon>Mediophyceae</taxon>
        <taxon>Lithodesmiophycidae</taxon>
        <taxon>Lithodesmiales</taxon>
        <taxon>Lithodesmiaceae</taxon>
        <taxon>Ditylum</taxon>
    </lineage>
</organism>
<keyword evidence="2" id="KW-0812">Transmembrane</keyword>
<dbReference type="GO" id="GO:0047372">
    <property type="term" value="F:monoacylglycerol lipase activity"/>
    <property type="evidence" value="ECO:0007669"/>
    <property type="project" value="TreeGrafter"/>
</dbReference>
<comment type="similarity">
    <text evidence="1">Belongs to the AB hydrolase superfamily. AB hydrolase 4 family.</text>
</comment>
<dbReference type="GO" id="GO:0036126">
    <property type="term" value="C:sperm flagellum"/>
    <property type="evidence" value="ECO:0007669"/>
    <property type="project" value="TreeGrafter"/>
</dbReference>
<gene>
    <name evidence="3" type="ORF">DBRI1063_LOCUS913</name>
</gene>
<dbReference type="GO" id="GO:0051792">
    <property type="term" value="P:medium-chain fatty acid biosynthetic process"/>
    <property type="evidence" value="ECO:0007669"/>
    <property type="project" value="TreeGrafter"/>
</dbReference>
<dbReference type="PANTHER" id="PTHR10794">
    <property type="entry name" value="ABHYDROLASE DOMAIN-CONTAINING PROTEIN"/>
    <property type="match status" value="1"/>
</dbReference>
<dbReference type="PANTHER" id="PTHR10794:SF45">
    <property type="entry name" value="MONOACYLGLYCEROL LIPASE ABHD2"/>
    <property type="match status" value="1"/>
</dbReference>
<dbReference type="GO" id="GO:0048240">
    <property type="term" value="P:sperm capacitation"/>
    <property type="evidence" value="ECO:0007669"/>
    <property type="project" value="TreeGrafter"/>
</dbReference>
<evidence type="ECO:0000313" key="3">
    <source>
        <dbReference type="EMBL" id="CAD9314507.1"/>
    </source>
</evidence>
<dbReference type="InterPro" id="IPR050960">
    <property type="entry name" value="AB_hydrolase_4_sf"/>
</dbReference>
<dbReference type="AlphaFoldDB" id="A0A6U3NVX3"/>
<proteinExistence type="inferred from homology"/>
<reference evidence="3" key="1">
    <citation type="submission" date="2021-01" db="EMBL/GenBank/DDBJ databases">
        <authorList>
            <person name="Corre E."/>
            <person name="Pelletier E."/>
            <person name="Niang G."/>
            <person name="Scheremetjew M."/>
            <person name="Finn R."/>
            <person name="Kale V."/>
            <person name="Holt S."/>
            <person name="Cochrane G."/>
            <person name="Meng A."/>
            <person name="Brown T."/>
            <person name="Cohen L."/>
        </authorList>
    </citation>
    <scope>NUCLEOTIDE SEQUENCE</scope>
    <source>
        <strain evidence="3">Pop2</strain>
    </source>
</reference>
<dbReference type="GO" id="GO:0043401">
    <property type="term" value="P:steroid hormone receptor signaling pathway"/>
    <property type="evidence" value="ECO:0007669"/>
    <property type="project" value="TreeGrafter"/>
</dbReference>
<dbReference type="EMBL" id="HBGN01001390">
    <property type="protein sequence ID" value="CAD9314507.1"/>
    <property type="molecule type" value="Transcribed_RNA"/>
</dbReference>
<sequence>MNWPETTMEQVVGKYLSFIHNRFLGSFSSPWISHLEYIYNDLDYMYCLIGTFTVLLSLIIIPCYVSYSLLFSPNKNQKSFITQNKTSLLVLLLSYISLHIYDHETNHGITHLIAGSDPKIQQLLEKTPILRRGPKPPIWFRNPNIQFIPWMIQNEIHARQGIQYQRHELVVTDCIDKSIPNCEADDIMKDTITLDVFPPLEDENDDDHYFSINFPKSTPVVLFAPGLRCHSQDLPSNSIIRAVYGKGFRSIVVNRRGHTPGQKLKSPRVNIFGDVDDLEQVYWHVKNKMISPNTPIFLHGISSGTAVVVSALSKWDKRALLEPHRPSPQFTAAVTATPGYDTSRALQPDRFKWPYNPLMSQMVKDHFFAFNEEILRSYDNDAYQRVMNASSLQDVVDASAHFAGYPNASSYYHHTNPINEMQYISTPVYVINSIDDPCCSIDNLYDTSLNVDHGGKSYVELIKNSERCLLVITRTGSHLPFLDGYVYPFVSDPLSNQHGNEGVMLNSWADQSIAEYYVAALEVYNERRFL</sequence>
<dbReference type="InterPro" id="IPR029058">
    <property type="entry name" value="AB_hydrolase_fold"/>
</dbReference>
<keyword evidence="2" id="KW-0472">Membrane</keyword>
<dbReference type="GO" id="GO:0051793">
    <property type="term" value="P:medium-chain fatty acid catabolic process"/>
    <property type="evidence" value="ECO:0007669"/>
    <property type="project" value="TreeGrafter"/>
</dbReference>
<dbReference type="SUPFAM" id="SSF53474">
    <property type="entry name" value="alpha/beta-Hydrolases"/>
    <property type="match status" value="1"/>
</dbReference>
<feature type="transmembrane region" description="Helical" evidence="2">
    <location>
        <begin position="43"/>
        <end position="65"/>
    </location>
</feature>
<dbReference type="GO" id="GO:0097524">
    <property type="term" value="C:sperm plasma membrane"/>
    <property type="evidence" value="ECO:0007669"/>
    <property type="project" value="TreeGrafter"/>
</dbReference>
<evidence type="ECO:0000256" key="1">
    <source>
        <dbReference type="ARBA" id="ARBA00010884"/>
    </source>
</evidence>